<dbReference type="Proteomes" id="UP000190460">
    <property type="component" value="Unassembled WGS sequence"/>
</dbReference>
<dbReference type="GO" id="GO:0042619">
    <property type="term" value="P:poly-hydroxybutyrate biosynthetic process"/>
    <property type="evidence" value="ECO:0007669"/>
    <property type="project" value="InterPro"/>
</dbReference>
<protein>
    <submittedName>
        <fullName evidence="7">Polyhydroxyalkanoate synthase</fullName>
    </submittedName>
</protein>
<dbReference type="STRING" id="92487.SAMN02745130_02959"/>
<evidence type="ECO:0000256" key="3">
    <source>
        <dbReference type="ARBA" id="ARBA00022679"/>
    </source>
</evidence>
<evidence type="ECO:0000256" key="4">
    <source>
        <dbReference type="ARBA" id="ARBA00023315"/>
    </source>
</evidence>
<dbReference type="PANTHER" id="PTHR36837">
    <property type="entry name" value="POLY(3-HYDROXYALKANOATE) POLYMERASE SUBUNIT PHAC"/>
    <property type="match status" value="1"/>
</dbReference>
<sequence length="600" mass="66996">MGKPFEANAIADQFDPFELHANLNKAFGLWQQFLLRATGASLKAKPRFSAGDLAFQNSALRWAANLVWHPFTIAQANYQLIQDQAQLSQRIGLQMLGFSGMSLSEESSLKDRRFKDPAWRENPAGETLMQAYLNLADYWKKLIKITEGLPEHEAQKAAFFLNSLVDALAPNNYAASNPQVWKMVYDTQGANLVKGMENLLNDFQDGELRIRMTDMKAFELGKDIATTPGKVIFRNPLMELIQYSPSTEQVHQRPLLIVPPWINKFYILDLREQNSYVKWAVEQGHTVFIISWANPSAEQAHLSFDDYLSAGTLAALDAIEQATGEREVNIVGYCLGGTLTGATLAWLTANQDDRIKSATFFTTLLDFSEPGEIGVFLDEPQVAALEQRMEDNGGYLDGKNMGAAFNMLRANDLIWSFFVNLYLLGKDPMPFDLLFWNSDSTRMPAAMHSFYLRKMYLENKLCQPNGLQLLATDLDLSTVTTPVYFVSAYDDHIAPWPSTYAGAQLFSGPVRFVLGQSGHIAGIINPASADKYGHWVNEQLPESAEAWLQAAALVKQSWWHDWDQWITQYTGGETAARVPGSGQLAALGDAPGTYVRVKAS</sequence>
<keyword evidence="2" id="KW-0963">Cytoplasm</keyword>
<evidence type="ECO:0000256" key="2">
    <source>
        <dbReference type="ARBA" id="ARBA00022490"/>
    </source>
</evidence>
<dbReference type="OrthoDB" id="7208816at2"/>
<dbReference type="SUPFAM" id="SSF53474">
    <property type="entry name" value="alpha/beta-Hydrolases"/>
    <property type="match status" value="1"/>
</dbReference>
<dbReference type="Pfam" id="PF07167">
    <property type="entry name" value="PhaC_N"/>
    <property type="match status" value="1"/>
</dbReference>
<evidence type="ECO:0000259" key="6">
    <source>
        <dbReference type="Pfam" id="PF07167"/>
    </source>
</evidence>
<gene>
    <name evidence="7" type="ORF">SAMN02745130_02959</name>
</gene>
<dbReference type="EMBL" id="FUYB01000017">
    <property type="protein sequence ID" value="SKA88552.1"/>
    <property type="molecule type" value="Genomic_DNA"/>
</dbReference>
<accession>A0A1T4XG45</accession>
<feature type="domain" description="AB hydrolase-1" evidence="5">
    <location>
        <begin position="282"/>
        <end position="525"/>
    </location>
</feature>
<keyword evidence="8" id="KW-1185">Reference proteome</keyword>
<comment type="subcellular location">
    <subcellularLocation>
        <location evidence="1">Cytoplasm</location>
    </subcellularLocation>
</comment>
<proteinExistence type="predicted"/>
<evidence type="ECO:0000313" key="8">
    <source>
        <dbReference type="Proteomes" id="UP000190460"/>
    </source>
</evidence>
<dbReference type="InterPro" id="IPR010963">
    <property type="entry name" value="PHA_synth_I"/>
</dbReference>
<organism evidence="7 8">
    <name type="scientific">Thiothrix eikelboomii</name>
    <dbReference type="NCBI Taxonomy" id="92487"/>
    <lineage>
        <taxon>Bacteria</taxon>
        <taxon>Pseudomonadati</taxon>
        <taxon>Pseudomonadota</taxon>
        <taxon>Gammaproteobacteria</taxon>
        <taxon>Thiotrichales</taxon>
        <taxon>Thiotrichaceae</taxon>
        <taxon>Thiothrix</taxon>
    </lineage>
</organism>
<dbReference type="InterPro" id="IPR010941">
    <property type="entry name" value="PhaC_N"/>
</dbReference>
<dbReference type="NCBIfam" id="TIGR01838">
    <property type="entry name" value="PHA_synth_I"/>
    <property type="match status" value="1"/>
</dbReference>
<dbReference type="PANTHER" id="PTHR36837:SF5">
    <property type="entry name" value="POLY-3-HYDROXYBUTYRATE SYNTHASE"/>
    <property type="match status" value="1"/>
</dbReference>
<evidence type="ECO:0000259" key="5">
    <source>
        <dbReference type="Pfam" id="PF00561"/>
    </source>
</evidence>
<dbReference type="AlphaFoldDB" id="A0A1T4XG45"/>
<feature type="domain" description="Poly-beta-hydroxybutyrate polymerase N-terminal" evidence="6">
    <location>
        <begin position="110"/>
        <end position="280"/>
    </location>
</feature>
<name>A0A1T4XG45_9GAMM</name>
<dbReference type="GO" id="GO:0016746">
    <property type="term" value="F:acyltransferase activity"/>
    <property type="evidence" value="ECO:0007669"/>
    <property type="project" value="UniProtKB-KW"/>
</dbReference>
<keyword evidence="3" id="KW-0808">Transferase</keyword>
<evidence type="ECO:0000256" key="1">
    <source>
        <dbReference type="ARBA" id="ARBA00004496"/>
    </source>
</evidence>
<keyword evidence="4" id="KW-0012">Acyltransferase</keyword>
<dbReference type="InterPro" id="IPR029058">
    <property type="entry name" value="AB_hydrolase_fold"/>
</dbReference>
<dbReference type="InterPro" id="IPR051321">
    <property type="entry name" value="PHA/PHB_synthase"/>
</dbReference>
<dbReference type="RefSeq" id="WP_078923454.1">
    <property type="nucleotide sequence ID" value="NZ_FUYB01000017.1"/>
</dbReference>
<dbReference type="InterPro" id="IPR000073">
    <property type="entry name" value="AB_hydrolase_1"/>
</dbReference>
<dbReference type="Gene3D" id="3.40.50.1820">
    <property type="entry name" value="alpha/beta hydrolase"/>
    <property type="match status" value="1"/>
</dbReference>
<dbReference type="Pfam" id="PF00561">
    <property type="entry name" value="Abhydrolase_1"/>
    <property type="match status" value="1"/>
</dbReference>
<reference evidence="7 8" key="1">
    <citation type="submission" date="2017-02" db="EMBL/GenBank/DDBJ databases">
        <authorList>
            <person name="Peterson S.W."/>
        </authorList>
    </citation>
    <scope>NUCLEOTIDE SEQUENCE [LARGE SCALE GENOMIC DNA]</scope>
    <source>
        <strain evidence="7 8">ATCC 49788</strain>
    </source>
</reference>
<dbReference type="GO" id="GO:0005737">
    <property type="term" value="C:cytoplasm"/>
    <property type="evidence" value="ECO:0007669"/>
    <property type="project" value="UniProtKB-SubCell"/>
</dbReference>
<evidence type="ECO:0000313" key="7">
    <source>
        <dbReference type="EMBL" id="SKA88552.1"/>
    </source>
</evidence>